<keyword evidence="8" id="KW-1185">Reference proteome</keyword>
<dbReference type="GO" id="GO:0016020">
    <property type="term" value="C:membrane"/>
    <property type="evidence" value="ECO:0007669"/>
    <property type="project" value="UniProtKB-SubCell"/>
</dbReference>
<evidence type="ECO:0000256" key="2">
    <source>
        <dbReference type="ARBA" id="ARBA00007262"/>
    </source>
</evidence>
<comment type="subcellular location">
    <subcellularLocation>
        <location evidence="1">Membrane</location>
        <topology evidence="1">Multi-pass membrane protein</topology>
    </subcellularLocation>
</comment>
<dbReference type="Gene3D" id="6.10.110.10">
    <property type="match status" value="1"/>
</dbReference>
<evidence type="ECO:0000313" key="7">
    <source>
        <dbReference type="EMBL" id="CAG8743089.1"/>
    </source>
</evidence>
<protein>
    <submittedName>
        <fullName evidence="7">4281_t:CDS:1</fullName>
    </submittedName>
</protein>
<gene>
    <name evidence="7" type="ORF">ALEPTO_LOCUS13029</name>
</gene>
<dbReference type="InterPro" id="IPR009311">
    <property type="entry name" value="IFI6/IFI27-like"/>
</dbReference>
<keyword evidence="3 6" id="KW-0812">Transmembrane</keyword>
<dbReference type="Proteomes" id="UP000789508">
    <property type="component" value="Unassembled WGS sequence"/>
</dbReference>
<keyword evidence="4 6" id="KW-1133">Transmembrane helix</keyword>
<evidence type="ECO:0000256" key="4">
    <source>
        <dbReference type="ARBA" id="ARBA00022989"/>
    </source>
</evidence>
<comment type="similarity">
    <text evidence="2">Belongs to the IFI6/IFI27 family.</text>
</comment>
<dbReference type="EMBL" id="CAJVPS010036344">
    <property type="protein sequence ID" value="CAG8743089.1"/>
    <property type="molecule type" value="Genomic_DNA"/>
</dbReference>
<dbReference type="AlphaFoldDB" id="A0A9N9IN79"/>
<feature type="non-terminal residue" evidence="7">
    <location>
        <position position="1"/>
    </location>
</feature>
<evidence type="ECO:0000256" key="5">
    <source>
        <dbReference type="ARBA" id="ARBA00023136"/>
    </source>
</evidence>
<dbReference type="InterPro" id="IPR038213">
    <property type="entry name" value="IFI6/IFI27-like_sf"/>
</dbReference>
<evidence type="ECO:0000256" key="3">
    <source>
        <dbReference type="ARBA" id="ARBA00022692"/>
    </source>
</evidence>
<name>A0A9N9IN79_9GLOM</name>
<reference evidence="7" key="1">
    <citation type="submission" date="2021-06" db="EMBL/GenBank/DDBJ databases">
        <authorList>
            <person name="Kallberg Y."/>
            <person name="Tangrot J."/>
            <person name="Rosling A."/>
        </authorList>
    </citation>
    <scope>NUCLEOTIDE SEQUENCE</scope>
    <source>
        <strain evidence="7">FL130A</strain>
    </source>
</reference>
<sequence>FTLEGIAAGSLAAAWQATYHGFVVAGSCFSILQSIAASGGSIGIFIPAIIFI</sequence>
<evidence type="ECO:0000256" key="1">
    <source>
        <dbReference type="ARBA" id="ARBA00004141"/>
    </source>
</evidence>
<comment type="caution">
    <text evidence="7">The sequence shown here is derived from an EMBL/GenBank/DDBJ whole genome shotgun (WGS) entry which is preliminary data.</text>
</comment>
<organism evidence="7 8">
    <name type="scientific">Ambispora leptoticha</name>
    <dbReference type="NCBI Taxonomy" id="144679"/>
    <lineage>
        <taxon>Eukaryota</taxon>
        <taxon>Fungi</taxon>
        <taxon>Fungi incertae sedis</taxon>
        <taxon>Mucoromycota</taxon>
        <taxon>Glomeromycotina</taxon>
        <taxon>Glomeromycetes</taxon>
        <taxon>Archaeosporales</taxon>
        <taxon>Ambisporaceae</taxon>
        <taxon>Ambispora</taxon>
    </lineage>
</organism>
<feature type="non-terminal residue" evidence="7">
    <location>
        <position position="52"/>
    </location>
</feature>
<proteinExistence type="inferred from homology"/>
<dbReference type="OrthoDB" id="440424at2759"/>
<accession>A0A9N9IN79</accession>
<evidence type="ECO:0000256" key="6">
    <source>
        <dbReference type="SAM" id="Phobius"/>
    </source>
</evidence>
<dbReference type="Pfam" id="PF06140">
    <property type="entry name" value="Ifi-6-16"/>
    <property type="match status" value="1"/>
</dbReference>
<feature type="transmembrane region" description="Helical" evidence="6">
    <location>
        <begin position="31"/>
        <end position="51"/>
    </location>
</feature>
<keyword evidence="5 6" id="KW-0472">Membrane</keyword>
<evidence type="ECO:0000313" key="8">
    <source>
        <dbReference type="Proteomes" id="UP000789508"/>
    </source>
</evidence>